<dbReference type="OrthoDB" id="9805492at2"/>
<accession>A0A1Q9HFF2</accession>
<dbReference type="PANTHER" id="PTHR42873">
    <property type="entry name" value="RIBOSOMAL RNA LARGE SUBUNIT METHYLTRANSFERASE"/>
    <property type="match status" value="1"/>
</dbReference>
<dbReference type="Gene3D" id="2.30.130.10">
    <property type="entry name" value="PUA domain"/>
    <property type="match status" value="1"/>
</dbReference>
<evidence type="ECO:0000313" key="12">
    <source>
        <dbReference type="Proteomes" id="UP000186313"/>
    </source>
</evidence>
<keyword evidence="4 9" id="KW-0489">Methyltransferase</keyword>
<reference evidence="11 12" key="1">
    <citation type="submission" date="2016-09" db="EMBL/GenBank/DDBJ databases">
        <title>Genomic Taxonomy of the Vibrionaceae.</title>
        <authorList>
            <person name="Gonzalez-Castillo A."/>
            <person name="Gomez-Gil B."/>
            <person name="Enciso-Ibarra K."/>
        </authorList>
    </citation>
    <scope>NUCLEOTIDE SEQUENCE [LARGE SCALE GENOMIC DNA]</scope>
    <source>
        <strain evidence="11 12">CAIM 703</strain>
    </source>
</reference>
<evidence type="ECO:0000256" key="3">
    <source>
        <dbReference type="ARBA" id="ARBA00022552"/>
    </source>
</evidence>
<dbReference type="GO" id="GO:0005737">
    <property type="term" value="C:cytoplasm"/>
    <property type="evidence" value="ECO:0007669"/>
    <property type="project" value="UniProtKB-SubCell"/>
</dbReference>
<dbReference type="SMART" id="SM00359">
    <property type="entry name" value="PUA"/>
    <property type="match status" value="1"/>
</dbReference>
<comment type="caution">
    <text evidence="11">The sequence shown here is derived from an EMBL/GenBank/DDBJ whole genome shotgun (WGS) entry which is preliminary data.</text>
</comment>
<dbReference type="HAMAP" id="MF_01857">
    <property type="entry name" value="23SrRNA_methyltr_I"/>
    <property type="match status" value="1"/>
</dbReference>
<dbReference type="Pfam" id="PF17785">
    <property type="entry name" value="PUA_3"/>
    <property type="match status" value="1"/>
</dbReference>
<dbReference type="GO" id="GO:0003723">
    <property type="term" value="F:RNA binding"/>
    <property type="evidence" value="ECO:0007669"/>
    <property type="project" value="UniProtKB-KW"/>
</dbReference>
<feature type="domain" description="PUA" evidence="10">
    <location>
        <begin position="3"/>
        <end position="87"/>
    </location>
</feature>
<keyword evidence="7 9" id="KW-0694">RNA-binding</keyword>
<evidence type="ECO:0000259" key="10">
    <source>
        <dbReference type="SMART" id="SM00359"/>
    </source>
</evidence>
<keyword evidence="3 9" id="KW-0698">rRNA processing</keyword>
<dbReference type="InterPro" id="IPR036974">
    <property type="entry name" value="PUA_sf"/>
</dbReference>
<comment type="subcellular location">
    <subcellularLocation>
        <location evidence="1 9">Cytoplasm</location>
    </subcellularLocation>
</comment>
<evidence type="ECO:0000256" key="1">
    <source>
        <dbReference type="ARBA" id="ARBA00004496"/>
    </source>
</evidence>
<keyword evidence="6 9" id="KW-0949">S-adenosyl-L-methionine</keyword>
<evidence type="ECO:0000256" key="9">
    <source>
        <dbReference type="HAMAP-Rule" id="MF_01857"/>
    </source>
</evidence>
<dbReference type="InterPro" id="IPR002478">
    <property type="entry name" value="PUA"/>
</dbReference>
<dbReference type="Proteomes" id="UP000186313">
    <property type="component" value="Unassembled WGS sequence"/>
</dbReference>
<dbReference type="InterPro" id="IPR019614">
    <property type="entry name" value="SAM-dep_methyl-trfase"/>
</dbReference>
<evidence type="ECO:0000256" key="7">
    <source>
        <dbReference type="ARBA" id="ARBA00022884"/>
    </source>
</evidence>
<sequence>MTPSIYLAKGRDKSLRRKHPWIFSRGIHRVEGEPQLGETVDVYSNDGQWLAKAAYSPNSQIRARVWSFDKQDIDQAFFVKRIQDAQLLRNDIIERDGLTGYRLIAAESDGLPGITIDRYQDYFVCQLLSAGAEFNKQFLIDALIEVFPNANIYERSDVAVRKKEGLAETTGVLHGEMPPKSVVIEENGVKISVDIVGGHKTGFYLDQRDSRLQSMKYVKDKEVLNCFSYTGGFGLYALKGGAKRVINADVSQPALDTAKHNAEINEFDISKKRAVFLNADVFKLLREYRDQGTQFDVVVMDPPKFAESKAQLNGACRGYKDINMLAMQILKPGGTLLTYSCSGLMDQVLFQKIIADAAVDANRQVKFVERFEQAADHPTDTAYPEGFYLKGFACKVL</sequence>
<evidence type="ECO:0000256" key="2">
    <source>
        <dbReference type="ARBA" id="ARBA00022490"/>
    </source>
</evidence>
<dbReference type="RefSeq" id="WP_075709618.1">
    <property type="nucleotide sequence ID" value="NZ_MJMJ01000023.1"/>
</dbReference>
<evidence type="ECO:0000313" key="11">
    <source>
        <dbReference type="EMBL" id="OLQ88446.1"/>
    </source>
</evidence>
<dbReference type="InterPro" id="IPR015947">
    <property type="entry name" value="PUA-like_sf"/>
</dbReference>
<comment type="similarity">
    <text evidence="8 9">Belongs to the methyltransferase superfamily. RlmI family.</text>
</comment>
<proteinExistence type="inferred from homology"/>
<comment type="function">
    <text evidence="9">Specifically methylates the cytosine at position 1962 (m5C1962) of 23S rRNA.</text>
</comment>
<organism evidence="11 12">
    <name type="scientific">Vibrio panuliri</name>
    <dbReference type="NCBI Taxonomy" id="1381081"/>
    <lineage>
        <taxon>Bacteria</taxon>
        <taxon>Pseudomonadati</taxon>
        <taxon>Pseudomonadota</taxon>
        <taxon>Gammaproteobacteria</taxon>
        <taxon>Vibrionales</taxon>
        <taxon>Vibrionaceae</taxon>
        <taxon>Vibrio</taxon>
    </lineage>
</organism>
<evidence type="ECO:0000256" key="6">
    <source>
        <dbReference type="ARBA" id="ARBA00022691"/>
    </source>
</evidence>
<keyword evidence="2 9" id="KW-0963">Cytoplasm</keyword>
<dbReference type="InterPro" id="IPR029063">
    <property type="entry name" value="SAM-dependent_MTases_sf"/>
</dbReference>
<dbReference type="PROSITE" id="PS50890">
    <property type="entry name" value="PUA"/>
    <property type="match status" value="1"/>
</dbReference>
<comment type="catalytic activity">
    <reaction evidence="9">
        <text>cytidine(1962) in 23S rRNA + S-adenosyl-L-methionine = 5-methylcytidine(1962) in 23S rRNA + S-adenosyl-L-homocysteine + H(+)</text>
        <dbReference type="Rhea" id="RHEA:42912"/>
        <dbReference type="Rhea" id="RHEA-COMP:10382"/>
        <dbReference type="Rhea" id="RHEA-COMP:10386"/>
        <dbReference type="ChEBI" id="CHEBI:15378"/>
        <dbReference type="ChEBI" id="CHEBI:57856"/>
        <dbReference type="ChEBI" id="CHEBI:59789"/>
        <dbReference type="ChEBI" id="CHEBI:74483"/>
        <dbReference type="ChEBI" id="CHEBI:82748"/>
        <dbReference type="EC" id="2.1.1.191"/>
    </reaction>
</comment>
<dbReference type="Gene3D" id="3.30.750.80">
    <property type="entry name" value="RNA methyltransferase domain (HRMD) like"/>
    <property type="match status" value="1"/>
</dbReference>
<name>A0A1Q9HFF2_9VIBR</name>
<dbReference type="Pfam" id="PF10672">
    <property type="entry name" value="Methyltrans_SAM"/>
    <property type="match status" value="1"/>
</dbReference>
<evidence type="ECO:0000256" key="4">
    <source>
        <dbReference type="ARBA" id="ARBA00022603"/>
    </source>
</evidence>
<dbReference type="STRING" id="1381081.BIY22_09825"/>
<dbReference type="GO" id="GO:0016434">
    <property type="term" value="F:rRNA (cytosine) methyltransferase activity"/>
    <property type="evidence" value="ECO:0007669"/>
    <property type="project" value="UniProtKB-UniRule"/>
</dbReference>
<protein>
    <recommendedName>
        <fullName evidence="9">Ribosomal RNA large subunit methyltransferase I</fullName>
        <ecNumber evidence="9">2.1.1.191</ecNumber>
    </recommendedName>
    <alternativeName>
        <fullName evidence="9">23S rRNA m5C1962 methyltransferase</fullName>
    </alternativeName>
    <alternativeName>
        <fullName evidence="9">rRNA (cytosine-C(5)-)-methyltransferase RlmI</fullName>
    </alternativeName>
</protein>
<dbReference type="CDD" id="cd11572">
    <property type="entry name" value="RlmI_M_like"/>
    <property type="match status" value="1"/>
</dbReference>
<dbReference type="AlphaFoldDB" id="A0A1Q9HFF2"/>
<dbReference type="SUPFAM" id="SSF53335">
    <property type="entry name" value="S-adenosyl-L-methionine-dependent methyltransferases"/>
    <property type="match status" value="1"/>
</dbReference>
<dbReference type="SUPFAM" id="SSF88697">
    <property type="entry name" value="PUA domain-like"/>
    <property type="match status" value="1"/>
</dbReference>
<keyword evidence="5 9" id="KW-0808">Transferase</keyword>
<dbReference type="PANTHER" id="PTHR42873:SF1">
    <property type="entry name" value="S-ADENOSYLMETHIONINE-DEPENDENT METHYLTRANSFERASE DOMAIN-CONTAINING PROTEIN"/>
    <property type="match status" value="1"/>
</dbReference>
<dbReference type="CDD" id="cd02440">
    <property type="entry name" value="AdoMet_MTases"/>
    <property type="match status" value="1"/>
</dbReference>
<evidence type="ECO:0000256" key="8">
    <source>
        <dbReference type="ARBA" id="ARBA00038091"/>
    </source>
</evidence>
<dbReference type="Gene3D" id="3.40.50.150">
    <property type="entry name" value="Vaccinia Virus protein VP39"/>
    <property type="match status" value="1"/>
</dbReference>
<dbReference type="EMBL" id="MJMJ01000023">
    <property type="protein sequence ID" value="OLQ88446.1"/>
    <property type="molecule type" value="Genomic_DNA"/>
</dbReference>
<dbReference type="InterPro" id="IPR023542">
    <property type="entry name" value="RLMI"/>
</dbReference>
<dbReference type="InterPro" id="IPR041532">
    <property type="entry name" value="RlmI-like_PUA"/>
</dbReference>
<evidence type="ECO:0000256" key="5">
    <source>
        <dbReference type="ARBA" id="ARBA00022679"/>
    </source>
</evidence>
<dbReference type="EC" id="2.1.1.191" evidence="9"/>
<gene>
    <name evidence="9" type="primary">rlmI</name>
    <name evidence="11" type="ORF">BIY22_09825</name>
</gene>
<dbReference type="CDD" id="cd21153">
    <property type="entry name" value="PUA_RlmI"/>
    <property type="match status" value="1"/>
</dbReference>